<keyword evidence="2" id="KW-1133">Transmembrane helix</keyword>
<sequence length="116" mass="13388">MPDVKVAQQIAESQAAFGILFVILFLVSITAVAFVFKDLKRENKEREQELKDLVAEQKQESKERELKLMDHLERTNDSHERTSETLEKIQHGLATLEASVKEMWIEIKHLKRSGGQ</sequence>
<dbReference type="OrthoDB" id="2990618at2"/>
<dbReference type="Proteomes" id="UP000037269">
    <property type="component" value="Unassembled WGS sequence"/>
</dbReference>
<feature type="region of interest" description="Disordered" evidence="1">
    <location>
        <begin position="54"/>
        <end position="85"/>
    </location>
</feature>
<keyword evidence="2" id="KW-0472">Membrane</keyword>
<accession>A0A0M0GZL4</accession>
<dbReference type="EMBL" id="FNED01000009">
    <property type="protein sequence ID" value="SDI93198.1"/>
    <property type="molecule type" value="Genomic_DNA"/>
</dbReference>
<proteinExistence type="predicted"/>
<dbReference type="Proteomes" id="UP000182836">
    <property type="component" value="Unassembled WGS sequence"/>
</dbReference>
<keyword evidence="5" id="KW-1185">Reference proteome</keyword>
<reference evidence="4 6" key="2">
    <citation type="submission" date="2016-10" db="EMBL/GenBank/DDBJ databases">
        <authorList>
            <person name="de Groot N.N."/>
        </authorList>
    </citation>
    <scope>NUCLEOTIDE SEQUENCE [LARGE SCALE GENOMIC DNA]</scope>
    <source>
        <strain evidence="4 6">DSM 2895</strain>
    </source>
</reference>
<evidence type="ECO:0000313" key="4">
    <source>
        <dbReference type="EMBL" id="SDI93198.1"/>
    </source>
</evidence>
<dbReference type="GeneID" id="42304516"/>
<evidence type="ECO:0000313" key="3">
    <source>
        <dbReference type="EMBL" id="KON94896.1"/>
    </source>
</evidence>
<evidence type="ECO:0000256" key="1">
    <source>
        <dbReference type="SAM" id="MobiDB-lite"/>
    </source>
</evidence>
<name>A0A0M0GZL4_ANEMI</name>
<protein>
    <submittedName>
        <fullName evidence="3">Uncharacterized protein</fullName>
    </submittedName>
</protein>
<dbReference type="PATRIC" id="fig|47500.9.peg.2051"/>
<dbReference type="AlphaFoldDB" id="A0A0M0GZL4"/>
<evidence type="ECO:0000313" key="5">
    <source>
        <dbReference type="Proteomes" id="UP000037269"/>
    </source>
</evidence>
<dbReference type="STRING" id="47500.AF333_04750"/>
<feature type="transmembrane region" description="Helical" evidence="2">
    <location>
        <begin position="15"/>
        <end position="36"/>
    </location>
</feature>
<dbReference type="EMBL" id="LGUG01000004">
    <property type="protein sequence ID" value="KON94896.1"/>
    <property type="molecule type" value="Genomic_DNA"/>
</dbReference>
<keyword evidence="2" id="KW-0812">Transmembrane</keyword>
<reference evidence="3 5" key="1">
    <citation type="submission" date="2015-07" db="EMBL/GenBank/DDBJ databases">
        <title>Fjat-14205 dsm 2895.</title>
        <authorList>
            <person name="Liu B."/>
            <person name="Wang J."/>
            <person name="Zhu Y."/>
            <person name="Liu G."/>
            <person name="Chen Q."/>
            <person name="Chen Z."/>
            <person name="Lan J."/>
            <person name="Che J."/>
            <person name="Ge C."/>
            <person name="Shi H."/>
            <person name="Pan Z."/>
            <person name="Liu X."/>
        </authorList>
    </citation>
    <scope>NUCLEOTIDE SEQUENCE [LARGE SCALE GENOMIC DNA]</scope>
    <source>
        <strain evidence="3 5">DSM 2895</strain>
    </source>
</reference>
<evidence type="ECO:0000313" key="6">
    <source>
        <dbReference type="Proteomes" id="UP000182836"/>
    </source>
</evidence>
<organism evidence="3 5">
    <name type="scientific">Aneurinibacillus migulanus</name>
    <name type="common">Bacillus migulanus</name>
    <dbReference type="NCBI Taxonomy" id="47500"/>
    <lineage>
        <taxon>Bacteria</taxon>
        <taxon>Bacillati</taxon>
        <taxon>Bacillota</taxon>
        <taxon>Bacilli</taxon>
        <taxon>Bacillales</taxon>
        <taxon>Paenibacillaceae</taxon>
        <taxon>Aneurinibacillus group</taxon>
        <taxon>Aneurinibacillus</taxon>
    </lineage>
</organism>
<dbReference type="RefSeq" id="WP_052811919.1">
    <property type="nucleotide sequence ID" value="NZ_BJOA01000078.1"/>
</dbReference>
<gene>
    <name evidence="3" type="ORF">AF333_04750</name>
    <name evidence="4" type="ORF">SAMN04487909_109136</name>
</gene>
<evidence type="ECO:0000256" key="2">
    <source>
        <dbReference type="SAM" id="Phobius"/>
    </source>
</evidence>